<dbReference type="AlphaFoldDB" id="A0A1I1W1R7"/>
<proteinExistence type="predicted"/>
<dbReference type="InterPro" id="IPR007314">
    <property type="entry name" value="Cofac_haem-bd_dom"/>
</dbReference>
<keyword evidence="1" id="KW-0732">Signal</keyword>
<dbReference type="EMBL" id="FOMS01000004">
    <property type="protein sequence ID" value="SFD89061.1"/>
    <property type="molecule type" value="Genomic_DNA"/>
</dbReference>
<dbReference type="RefSeq" id="WP_149755331.1">
    <property type="nucleotide sequence ID" value="NZ_FOMS01000004.1"/>
</dbReference>
<dbReference type="Gene3D" id="3.40.50.11550">
    <property type="match status" value="2"/>
</dbReference>
<name>A0A1I1W1R7_9RHOB</name>
<evidence type="ECO:0000313" key="3">
    <source>
        <dbReference type="EMBL" id="SFD89061.1"/>
    </source>
</evidence>
<evidence type="ECO:0000259" key="2">
    <source>
        <dbReference type="Pfam" id="PF04187"/>
    </source>
</evidence>
<dbReference type="OrthoDB" id="9795827at2"/>
<evidence type="ECO:0000256" key="1">
    <source>
        <dbReference type="SAM" id="SignalP"/>
    </source>
</evidence>
<feature type="signal peptide" evidence="1">
    <location>
        <begin position="1"/>
        <end position="19"/>
    </location>
</feature>
<organism evidence="3 4">
    <name type="scientific">Roseivivax sediminis</name>
    <dbReference type="NCBI Taxonomy" id="936889"/>
    <lineage>
        <taxon>Bacteria</taxon>
        <taxon>Pseudomonadati</taxon>
        <taxon>Pseudomonadota</taxon>
        <taxon>Alphaproteobacteria</taxon>
        <taxon>Rhodobacterales</taxon>
        <taxon>Roseobacteraceae</taxon>
        <taxon>Roseivivax</taxon>
    </lineage>
</organism>
<accession>A0A1I1W1R7</accession>
<reference evidence="3 4" key="1">
    <citation type="submission" date="2016-10" db="EMBL/GenBank/DDBJ databases">
        <authorList>
            <person name="Varghese N."/>
            <person name="Submissions S."/>
        </authorList>
    </citation>
    <scope>NUCLEOTIDE SEQUENCE [LARGE SCALE GENOMIC DNA]</scope>
    <source>
        <strain evidence="4">YIM D21,KCTC 23444,ACCC 10710</strain>
    </source>
</reference>
<protein>
    <submittedName>
        <fullName evidence="3">Haem-binding uptake, Tiki superfamily, ChaN</fullName>
    </submittedName>
</protein>
<dbReference type="Pfam" id="PF04187">
    <property type="entry name" value="Cofac_haem_bdg"/>
    <property type="match status" value="1"/>
</dbReference>
<dbReference type="Proteomes" id="UP000325289">
    <property type="component" value="Unassembled WGS sequence"/>
</dbReference>
<dbReference type="SUPFAM" id="SSF159501">
    <property type="entry name" value="EreA/ChaN-like"/>
    <property type="match status" value="1"/>
</dbReference>
<dbReference type="CDD" id="cd14727">
    <property type="entry name" value="ChanN-like"/>
    <property type="match status" value="1"/>
</dbReference>
<evidence type="ECO:0000313" key="4">
    <source>
        <dbReference type="Proteomes" id="UP000325289"/>
    </source>
</evidence>
<gene>
    <name evidence="3" type="ORF">SAMN04515678_10480</name>
</gene>
<keyword evidence="4" id="KW-1185">Reference proteome</keyword>
<feature type="chain" id="PRO_5009301941" evidence="1">
    <location>
        <begin position="20"/>
        <end position="264"/>
    </location>
</feature>
<feature type="domain" description="Haem-binding uptake Tiki superfamily ChaN" evidence="2">
    <location>
        <begin position="25"/>
        <end position="217"/>
    </location>
</feature>
<sequence>MIRATLAVLLSVAAPVAAAPDGFGAADIVFLGEQHDNPRHHARQAELVAELEPAALVFEMLDAEQAAQVTPELIPDRAALEAALVWAESGWPDFEMYHPIFREAPDAAYYGAAVPRDEARGAMERGLAESFGSGAAAYGLTEPLPGDQRTAREALQAAAHCDALPAEMLPTMVGIQRLRDARIAQTALQALSETGGPVAVITGNGHARRDWGAPAYIARVAPEVDIAALGQGETSYGAPDGDFDAVEIGPDVDRDDPCAAFREG</sequence>